<dbReference type="EMBL" id="BGPR01000073">
    <property type="protein sequence ID" value="GBL90674.1"/>
    <property type="molecule type" value="Genomic_DNA"/>
</dbReference>
<dbReference type="OrthoDB" id="6431618at2759"/>
<dbReference type="Proteomes" id="UP000499080">
    <property type="component" value="Unassembled WGS sequence"/>
</dbReference>
<organism evidence="2 3">
    <name type="scientific">Araneus ventricosus</name>
    <name type="common">Orbweaver spider</name>
    <name type="synonym">Epeira ventricosa</name>
    <dbReference type="NCBI Taxonomy" id="182803"/>
    <lineage>
        <taxon>Eukaryota</taxon>
        <taxon>Metazoa</taxon>
        <taxon>Ecdysozoa</taxon>
        <taxon>Arthropoda</taxon>
        <taxon>Chelicerata</taxon>
        <taxon>Arachnida</taxon>
        <taxon>Araneae</taxon>
        <taxon>Araneomorphae</taxon>
        <taxon>Entelegynae</taxon>
        <taxon>Araneoidea</taxon>
        <taxon>Araneidae</taxon>
        <taxon>Araneus</taxon>
    </lineage>
</organism>
<sequence length="128" mass="14411">MIDEVHLKPYYDLKGGNIVGKSANNEKAANAAFVFMLNCFLQNCCVFVHILPINNINADILHEIIKKVVLGLEEIGYQVICVTSDNNYLNGKAMSLFSSPNKLRILYSHPADPKRPLFFIFGPVHIFE</sequence>
<reference evidence="2 3" key="1">
    <citation type="journal article" date="2019" name="Sci. Rep.">
        <title>Orb-weaving spider Araneus ventricosus genome elucidates the spidroin gene catalogue.</title>
        <authorList>
            <person name="Kono N."/>
            <person name="Nakamura H."/>
            <person name="Ohtoshi R."/>
            <person name="Moran D.A.P."/>
            <person name="Shinohara A."/>
            <person name="Yoshida Y."/>
            <person name="Fujiwara M."/>
            <person name="Mori M."/>
            <person name="Tomita M."/>
            <person name="Arakawa K."/>
        </authorList>
    </citation>
    <scope>NUCLEOTIDE SEQUENCE [LARGE SCALE GENOMIC DNA]</scope>
</reference>
<proteinExistence type="predicted"/>
<evidence type="ECO:0000259" key="1">
    <source>
        <dbReference type="Pfam" id="PF21787"/>
    </source>
</evidence>
<gene>
    <name evidence="2" type="ORF">AVEN_219342_1</name>
</gene>
<dbReference type="Pfam" id="PF21787">
    <property type="entry name" value="TNP-like_RNaseH_N"/>
    <property type="match status" value="1"/>
</dbReference>
<comment type="caution">
    <text evidence="2">The sequence shown here is derived from an EMBL/GenBank/DDBJ whole genome shotgun (WGS) entry which is preliminary data.</text>
</comment>
<evidence type="ECO:0000313" key="3">
    <source>
        <dbReference type="Proteomes" id="UP000499080"/>
    </source>
</evidence>
<feature type="domain" description="Transposable element P transposase-like RNase H" evidence="1">
    <location>
        <begin position="22"/>
        <end position="95"/>
    </location>
</feature>
<evidence type="ECO:0000313" key="2">
    <source>
        <dbReference type="EMBL" id="GBL90674.1"/>
    </source>
</evidence>
<keyword evidence="3" id="KW-1185">Reference proteome</keyword>
<protein>
    <recommendedName>
        <fullName evidence="1">Transposable element P transposase-like RNase H domain-containing protein</fullName>
    </recommendedName>
</protein>
<dbReference type="AlphaFoldDB" id="A0A4Y2BHQ6"/>
<accession>A0A4Y2BHQ6</accession>
<dbReference type="InterPro" id="IPR048365">
    <property type="entry name" value="TNP-like_RNaseH_N"/>
</dbReference>
<name>A0A4Y2BHQ6_ARAVE</name>